<keyword evidence="1" id="KW-0067">ATP-binding</keyword>
<dbReference type="PANTHER" id="PTHR24115">
    <property type="entry name" value="KINESIN-RELATED"/>
    <property type="match status" value="1"/>
</dbReference>
<keyword evidence="3" id="KW-0496">Mitochondrion</keyword>
<dbReference type="Gene3D" id="3.40.850.10">
    <property type="entry name" value="Kinesin motor domain"/>
    <property type="match status" value="1"/>
</dbReference>
<dbReference type="AlphaFoldDB" id="A0A3P3YGZ4"/>
<dbReference type="GO" id="GO:0003777">
    <property type="term" value="F:microtubule motor activity"/>
    <property type="evidence" value="ECO:0007669"/>
    <property type="project" value="InterPro"/>
</dbReference>
<keyword evidence="1" id="KW-0505">Motor protein</keyword>
<dbReference type="InterPro" id="IPR027417">
    <property type="entry name" value="P-loop_NTPase"/>
</dbReference>
<evidence type="ECO:0000256" key="1">
    <source>
        <dbReference type="PROSITE-ProRule" id="PRU00283"/>
    </source>
</evidence>
<feature type="binding site" evidence="1">
    <location>
        <begin position="107"/>
        <end position="114"/>
    </location>
    <ligand>
        <name>ATP</name>
        <dbReference type="ChEBI" id="CHEBI:30616"/>
    </ligand>
</feature>
<dbReference type="Pfam" id="PF00225">
    <property type="entry name" value="Kinesin"/>
    <property type="match status" value="1"/>
</dbReference>
<organism evidence="3 4">
    <name type="scientific">Plasmodiophora brassicae</name>
    <name type="common">Clubroot disease agent</name>
    <dbReference type="NCBI Taxonomy" id="37360"/>
    <lineage>
        <taxon>Eukaryota</taxon>
        <taxon>Sar</taxon>
        <taxon>Rhizaria</taxon>
        <taxon>Endomyxa</taxon>
        <taxon>Phytomyxea</taxon>
        <taxon>Plasmodiophorida</taxon>
        <taxon>Plasmodiophoridae</taxon>
        <taxon>Plasmodiophora</taxon>
    </lineage>
</organism>
<dbReference type="GO" id="GO:0007018">
    <property type="term" value="P:microtubule-based movement"/>
    <property type="evidence" value="ECO:0007669"/>
    <property type="project" value="InterPro"/>
</dbReference>
<dbReference type="GO" id="GO:0008017">
    <property type="term" value="F:microtubule binding"/>
    <property type="evidence" value="ECO:0007669"/>
    <property type="project" value="InterPro"/>
</dbReference>
<name>A0A3P3YGZ4_PLABS</name>
<dbReference type="EMBL" id="OVEO01000012">
    <property type="protein sequence ID" value="SPQ99451.1"/>
    <property type="molecule type" value="Genomic_DNA"/>
</dbReference>
<dbReference type="GO" id="GO:0005871">
    <property type="term" value="C:kinesin complex"/>
    <property type="evidence" value="ECO:0007669"/>
    <property type="project" value="TreeGrafter"/>
</dbReference>
<gene>
    <name evidence="3" type="ORF">PLBR_LOCUS6666</name>
</gene>
<reference evidence="3 4" key="1">
    <citation type="submission" date="2018-03" db="EMBL/GenBank/DDBJ databases">
        <authorList>
            <person name="Fogelqvist J."/>
        </authorList>
    </citation>
    <scope>NUCLEOTIDE SEQUENCE [LARGE SCALE GENOMIC DNA]</scope>
</reference>
<dbReference type="Proteomes" id="UP000290189">
    <property type="component" value="Unassembled WGS sequence"/>
</dbReference>
<dbReference type="InterPro" id="IPR001752">
    <property type="entry name" value="Kinesin_motor_dom"/>
</dbReference>
<geneLocation type="mitochondrion" evidence="3"/>
<evidence type="ECO:0000313" key="4">
    <source>
        <dbReference type="Proteomes" id="UP000290189"/>
    </source>
</evidence>
<dbReference type="GO" id="GO:0016887">
    <property type="term" value="F:ATP hydrolysis activity"/>
    <property type="evidence" value="ECO:0007669"/>
    <property type="project" value="TreeGrafter"/>
</dbReference>
<dbReference type="PRINTS" id="PR00380">
    <property type="entry name" value="KINESINHEAVY"/>
</dbReference>
<dbReference type="GO" id="GO:0005874">
    <property type="term" value="C:microtubule"/>
    <property type="evidence" value="ECO:0007669"/>
    <property type="project" value="TreeGrafter"/>
</dbReference>
<dbReference type="InterPro" id="IPR027640">
    <property type="entry name" value="Kinesin-like_fam"/>
</dbReference>
<protein>
    <recommendedName>
        <fullName evidence="2">Kinesin motor domain-containing protein</fullName>
    </recommendedName>
</protein>
<sequence>MLDSIDVHVDVDGQDRLPGTGKAGADRFRVCVRVRPIRTLLSRPPLVVDESRGRIDVRMAPDRRLRTFMYDDCLGPQATQDDVYARIGPGVLSWIAQGFNVALLAYGTTNSGKTHTCMGRVPDSPGLIPRIAQALLDRQTRSGGSLHLQMIEVYDDQPFDLLLPAHDEGQERVRLRVREHPVWGPYCESCTTVRVESSDHLLRVIAAGQQARTSSQTAVNASSSRSHCIAVVECRDSEGRRLSQCTMVDLAGSERRGADPRESSHINMSLTVLGRVISDMAARGSSHAWRESRLTFLLRPALDGRSRVVLVGCVQCGPRRRLRDTLRTLEYARQAMAVATRAQPSKYVVAHEQQQQRASGPGRHDAIVDGDQLVEQLREQVRRLSSALERQTNGRRDWDRIRTIVQVPRREARQHGAHVVSAKVLALLQHRETVQRENDLLRERLLRHEQRDLLPALDFAVRHALLDPSTCTGTTAQQLLASACDHVTDPVSPRATLASDREVRVVRDVVCGVCPGTDVSVASIEAIVSADLERKYLSRAAQLVATYSQYGDDGSSSCTPRLLFWNGPEFDLARGFPVAAGHFAGRIGDIAGRQHAAAVLLCEVLSGRRHADDDLGSEPGAAIRIEDPFQAIPRYKVTLRMQPEAGANDVVDAGDRRRRPTNTACCVML</sequence>
<dbReference type="PROSITE" id="PS50067">
    <property type="entry name" value="KINESIN_MOTOR_2"/>
    <property type="match status" value="1"/>
</dbReference>
<evidence type="ECO:0000313" key="3">
    <source>
        <dbReference type="EMBL" id="SPQ99451.1"/>
    </source>
</evidence>
<dbReference type="GO" id="GO:0005524">
    <property type="term" value="F:ATP binding"/>
    <property type="evidence" value="ECO:0007669"/>
    <property type="project" value="UniProtKB-UniRule"/>
</dbReference>
<proteinExistence type="inferred from homology"/>
<comment type="similarity">
    <text evidence="1">Belongs to the TRAFAC class myosin-kinesin ATPase superfamily. Kinesin family.</text>
</comment>
<accession>A0A3P3YGZ4</accession>
<keyword evidence="1" id="KW-0547">Nucleotide-binding</keyword>
<dbReference type="InterPro" id="IPR036961">
    <property type="entry name" value="Kinesin_motor_dom_sf"/>
</dbReference>
<dbReference type="SMART" id="SM00129">
    <property type="entry name" value="KISc"/>
    <property type="match status" value="1"/>
</dbReference>
<feature type="domain" description="Kinesin motor" evidence="2">
    <location>
        <begin position="27"/>
        <end position="338"/>
    </location>
</feature>
<dbReference type="SUPFAM" id="SSF52540">
    <property type="entry name" value="P-loop containing nucleoside triphosphate hydrolases"/>
    <property type="match status" value="1"/>
</dbReference>
<evidence type="ECO:0000259" key="2">
    <source>
        <dbReference type="PROSITE" id="PS50067"/>
    </source>
</evidence>